<dbReference type="eggNOG" id="COG3595">
    <property type="taxonomic scope" value="Bacteria"/>
</dbReference>
<dbReference type="InterPro" id="IPR021255">
    <property type="entry name" value="DUF2807"/>
</dbReference>
<proteinExistence type="predicted"/>
<sequence length="239" mass="25591">MTTLAKIIITFCLSALCCSCNVVFNGVKGQGEVIRKERTINQDFNAIKASRGLDVILVDDSDQKVIVEANKNLHDHIEVYVEGNTLYVTSDQNIYYADEKNVFVSYDKINKVHVNSGASVSSNEPVVQKELDLSATSGADIKLKVKAETITTSVTSGAMMNLTGKVNNHKANATSGADIRAEDLLSLVSEAKATSGASIKIHAKNEFTGKATSGADVVYYGNPEKVSETDNSGGDVRGH</sequence>
<feature type="signal peptide" evidence="1">
    <location>
        <begin position="1"/>
        <end position="17"/>
    </location>
</feature>
<organism evidence="3 4">
    <name type="scientific">Aquimarina atlantica</name>
    <dbReference type="NCBI Taxonomy" id="1317122"/>
    <lineage>
        <taxon>Bacteria</taxon>
        <taxon>Pseudomonadati</taxon>
        <taxon>Bacteroidota</taxon>
        <taxon>Flavobacteriia</taxon>
        <taxon>Flavobacteriales</taxon>
        <taxon>Flavobacteriaceae</taxon>
        <taxon>Aquimarina</taxon>
    </lineage>
</organism>
<feature type="domain" description="Putative auto-transporter adhesin head GIN" evidence="2">
    <location>
        <begin position="43"/>
        <end position="223"/>
    </location>
</feature>
<keyword evidence="4" id="KW-1185">Reference proteome</keyword>
<dbReference type="EMBL" id="AQRA01000004">
    <property type="protein sequence ID" value="EZH74236.1"/>
    <property type="molecule type" value="Genomic_DNA"/>
</dbReference>
<dbReference type="AlphaFoldDB" id="A0A023BW53"/>
<dbReference type="Proteomes" id="UP000023541">
    <property type="component" value="Unassembled WGS sequence"/>
</dbReference>
<comment type="caution">
    <text evidence="3">The sequence shown here is derived from an EMBL/GenBank/DDBJ whole genome shotgun (WGS) entry which is preliminary data.</text>
</comment>
<evidence type="ECO:0000313" key="4">
    <source>
        <dbReference type="Proteomes" id="UP000023541"/>
    </source>
</evidence>
<dbReference type="Gene3D" id="2.160.20.120">
    <property type="match status" value="1"/>
</dbReference>
<dbReference type="OrthoDB" id="942536at2"/>
<reference evidence="3 4" key="1">
    <citation type="submission" date="2014-04" db="EMBL/GenBank/DDBJ databases">
        <title>Aquimarina sp. 22II-S11-z7 Genome Sequencing.</title>
        <authorList>
            <person name="Lai Q."/>
        </authorList>
    </citation>
    <scope>NUCLEOTIDE SEQUENCE [LARGE SCALE GENOMIC DNA]</scope>
    <source>
        <strain evidence="3 4">22II-S11-z7</strain>
    </source>
</reference>
<protein>
    <recommendedName>
        <fullName evidence="2">Putative auto-transporter adhesin head GIN domain-containing protein</fullName>
    </recommendedName>
</protein>
<evidence type="ECO:0000256" key="1">
    <source>
        <dbReference type="SAM" id="SignalP"/>
    </source>
</evidence>
<gene>
    <name evidence="3" type="ORF">ATO12_15330</name>
</gene>
<evidence type="ECO:0000313" key="3">
    <source>
        <dbReference type="EMBL" id="EZH74236.1"/>
    </source>
</evidence>
<accession>A0A023BW53</accession>
<keyword evidence="1" id="KW-0732">Signal</keyword>
<dbReference type="STRING" id="1317122.ATO12_15330"/>
<name>A0A023BW53_9FLAO</name>
<dbReference type="RefSeq" id="WP_034241830.1">
    <property type="nucleotide sequence ID" value="NZ_AQRA01000004.1"/>
</dbReference>
<feature type="chain" id="PRO_5001515914" description="Putative auto-transporter adhesin head GIN domain-containing protein" evidence="1">
    <location>
        <begin position="18"/>
        <end position="239"/>
    </location>
</feature>
<evidence type="ECO:0000259" key="2">
    <source>
        <dbReference type="Pfam" id="PF10988"/>
    </source>
</evidence>
<dbReference type="Pfam" id="PF10988">
    <property type="entry name" value="DUF2807"/>
    <property type="match status" value="1"/>
</dbReference>